<dbReference type="Proteomes" id="UP000321201">
    <property type="component" value="Unassembled WGS sequence"/>
</dbReference>
<keyword evidence="1" id="KW-1133">Transmembrane helix</keyword>
<dbReference type="FunCoup" id="A0A5C7ES38">
    <property type="interactions" value="8"/>
</dbReference>
<dbReference type="PANTHER" id="PTHR38602:SF1">
    <property type="entry name" value="INNER MEMBRANE PROTEIN"/>
    <property type="match status" value="1"/>
</dbReference>
<dbReference type="Pfam" id="PF09838">
    <property type="entry name" value="DUF2065"/>
    <property type="match status" value="1"/>
</dbReference>
<proteinExistence type="predicted"/>
<keyword evidence="1" id="KW-0472">Membrane</keyword>
<evidence type="ECO:0000256" key="1">
    <source>
        <dbReference type="SAM" id="Phobius"/>
    </source>
</evidence>
<dbReference type="RefSeq" id="WP_147800467.1">
    <property type="nucleotide sequence ID" value="NZ_VPFL01000017.1"/>
</dbReference>
<dbReference type="PANTHER" id="PTHR38602">
    <property type="entry name" value="INNER MEMBRANE PROTEIN-RELATED"/>
    <property type="match status" value="1"/>
</dbReference>
<keyword evidence="1" id="KW-0812">Transmembrane</keyword>
<name>A0A5C7ES38_9PROT</name>
<dbReference type="AlphaFoldDB" id="A0A5C7ES38"/>
<keyword evidence="3" id="KW-1185">Reference proteome</keyword>
<dbReference type="EMBL" id="VPFL01000017">
    <property type="protein sequence ID" value="TXF11075.1"/>
    <property type="molecule type" value="Genomic_DNA"/>
</dbReference>
<comment type="caution">
    <text evidence="2">The sequence shown here is derived from an EMBL/GenBank/DDBJ whole genome shotgun (WGS) entry which is preliminary data.</text>
</comment>
<dbReference type="OrthoDB" id="9182237at2"/>
<reference evidence="2 3" key="1">
    <citation type="submission" date="2019-08" db="EMBL/GenBank/DDBJ databases">
        <title>Pelomicrobium methylotrophicum gen. nov., sp. nov. a moderately thermophilic, facultatively anaerobic, lithoautotrophic and methylotrophic bacterium isolated from a terrestrial mud volcano.</title>
        <authorList>
            <person name="Slobodkina G.B."/>
            <person name="Merkel A.Y."/>
            <person name="Slobodkin A.I."/>
        </authorList>
    </citation>
    <scope>NUCLEOTIDE SEQUENCE [LARGE SCALE GENOMIC DNA]</scope>
    <source>
        <strain evidence="2 3">SM250</strain>
    </source>
</reference>
<accession>A0A5C7ES38</accession>
<protein>
    <submittedName>
        <fullName evidence="2">DUF2065 domain-containing protein</fullName>
    </submittedName>
</protein>
<organism evidence="2 3">
    <name type="scientific">Pelomicrobium methylotrophicum</name>
    <dbReference type="NCBI Taxonomy" id="2602750"/>
    <lineage>
        <taxon>Bacteria</taxon>
        <taxon>Pseudomonadati</taxon>
        <taxon>Pseudomonadota</taxon>
        <taxon>Hydrogenophilia</taxon>
        <taxon>Hydrogenophilia incertae sedis</taxon>
        <taxon>Pelomicrobium</taxon>
    </lineage>
</organism>
<evidence type="ECO:0000313" key="3">
    <source>
        <dbReference type="Proteomes" id="UP000321201"/>
    </source>
</evidence>
<evidence type="ECO:0000313" key="2">
    <source>
        <dbReference type="EMBL" id="TXF11075.1"/>
    </source>
</evidence>
<dbReference type="InParanoid" id="A0A5C7ES38"/>
<dbReference type="InterPro" id="IPR019201">
    <property type="entry name" value="DUF2065"/>
</dbReference>
<sequence>MLSKLLLAVGLMLVLEGILPFLAPTLWREAFRKLTEMSDGQIRFIGLSSMLCGLLLLALLTP</sequence>
<gene>
    <name evidence="2" type="ORF">FR698_12155</name>
</gene>
<feature type="transmembrane region" description="Helical" evidence="1">
    <location>
        <begin position="44"/>
        <end position="61"/>
    </location>
</feature>